<accession>A0A1S6KV38</accession>
<dbReference type="Proteomes" id="UP000222417">
    <property type="component" value="Segment"/>
</dbReference>
<sequence length="117" mass="12648">MLQESVNAIIEESLGDRVKELVGIVHNGIIQSAKKRSFCSTIQINNATKQFSLNKQELVSLLQIVSAIFEAEGGILMTYAISGSNNDLSIGVDVLVSPTDTLASYLVKIYDSENDNG</sequence>
<proteinExistence type="predicted"/>
<name>A0A1S6KV38_9CAUD</name>
<organism evidence="1 2">
    <name type="scientific">Providencia phage vB_PreS_PR1</name>
    <dbReference type="NCBI Taxonomy" id="1931407"/>
    <lineage>
        <taxon>Viruses</taxon>
        <taxon>Duplodnaviria</taxon>
        <taxon>Heunggongvirae</taxon>
        <taxon>Uroviricota</taxon>
        <taxon>Caudoviricetes</taxon>
        <taxon>Demerecviridae</taxon>
        <taxon>Priunavirus</taxon>
        <taxon>Priunavirus PR1</taxon>
    </lineage>
</organism>
<evidence type="ECO:0000313" key="1">
    <source>
        <dbReference type="EMBL" id="AQT25300.1"/>
    </source>
</evidence>
<reference evidence="1 2" key="1">
    <citation type="submission" date="2016-12" db="EMBL/GenBank/DDBJ databases">
        <title>Providencia rettgeri phage vB-PreS_PR1 - a deep-branching member of the T5-like siphoviruses.</title>
        <authorList>
            <person name="Oliveira H."/>
            <person name="Pinto G."/>
            <person name="Hendrix H."/>
            <person name="Noben J.-P."/>
            <person name="Gawor J."/>
            <person name="Lobocka M."/>
            <person name="Lavigne R."/>
            <person name="Azeredo J."/>
        </authorList>
    </citation>
    <scope>NUCLEOTIDE SEQUENCE [LARGE SCALE GENOMIC DNA]</scope>
</reference>
<gene>
    <name evidence="1" type="ORF">PR1_104</name>
</gene>
<protein>
    <submittedName>
        <fullName evidence="1">Uncharacterized protein</fullName>
    </submittedName>
</protein>
<evidence type="ECO:0000313" key="2">
    <source>
        <dbReference type="Proteomes" id="UP000222417"/>
    </source>
</evidence>
<keyword evidence="2" id="KW-1185">Reference proteome</keyword>
<dbReference type="EMBL" id="KY363465">
    <property type="protein sequence ID" value="AQT25300.1"/>
    <property type="molecule type" value="Genomic_DNA"/>
</dbReference>